<dbReference type="EMBL" id="ANNX02000020">
    <property type="protein sequence ID" value="KYC42095.1"/>
    <property type="molecule type" value="Genomic_DNA"/>
</dbReference>
<evidence type="ECO:0000313" key="2">
    <source>
        <dbReference type="EMBL" id="KYC42095.1"/>
    </source>
</evidence>
<evidence type="ECO:0000313" key="3">
    <source>
        <dbReference type="Proteomes" id="UP000076925"/>
    </source>
</evidence>
<dbReference type="AlphaFoldDB" id="A0A139XBN2"/>
<dbReference type="STRING" id="128403.WA1_19030"/>
<reference evidence="2 3" key="1">
    <citation type="journal article" date="2013" name="Genome Biol. Evol.">
        <title>Genomes of Stigonematalean cyanobacteria (subsection V) and the evolution of oxygenic photosynthesis from prokaryotes to plastids.</title>
        <authorList>
            <person name="Dagan T."/>
            <person name="Roettger M."/>
            <person name="Stucken K."/>
            <person name="Landan G."/>
            <person name="Koch R."/>
            <person name="Major P."/>
            <person name="Gould S.B."/>
            <person name="Goremykin V.V."/>
            <person name="Rippka R."/>
            <person name="Tandeau de Marsac N."/>
            <person name="Gugger M."/>
            <person name="Lockhart P.J."/>
            <person name="Allen J.F."/>
            <person name="Brune I."/>
            <person name="Maus I."/>
            <person name="Puhler A."/>
            <person name="Martin W.F."/>
        </authorList>
    </citation>
    <scope>NUCLEOTIDE SEQUENCE [LARGE SCALE GENOMIC DNA]</scope>
    <source>
        <strain evidence="2 3">PCC 7110</strain>
    </source>
</reference>
<evidence type="ECO:0000256" key="1">
    <source>
        <dbReference type="SAM" id="MobiDB-lite"/>
    </source>
</evidence>
<sequence>MSTQYIEVRGKKHKVEPVSKIYFRGLTECLGDLADVDLLSKSAKTIKKVLVPTITDDIIVKSNEDENFYLWHPSVEPEEISDLILGCGRCYRLQKLEEAKAKGDEAAIAEQEEGLRIINEYLRMPLLPSDENETEGSASTSVLDVQATQVPDTESEGEVEKLKAEIARLKQQQGVSNT</sequence>
<keyword evidence="3" id="KW-1185">Reference proteome</keyword>
<proteinExistence type="predicted"/>
<comment type="caution">
    <text evidence="2">The sequence shown here is derived from an EMBL/GenBank/DDBJ whole genome shotgun (WGS) entry which is preliminary data.</text>
</comment>
<organism evidence="2 3">
    <name type="scientific">Scytonema hofmannii PCC 7110</name>
    <dbReference type="NCBI Taxonomy" id="128403"/>
    <lineage>
        <taxon>Bacteria</taxon>
        <taxon>Bacillati</taxon>
        <taxon>Cyanobacteriota</taxon>
        <taxon>Cyanophyceae</taxon>
        <taxon>Nostocales</taxon>
        <taxon>Scytonemataceae</taxon>
        <taxon>Scytonema</taxon>
    </lineage>
</organism>
<dbReference type="RefSeq" id="WP_017741983.1">
    <property type="nucleotide sequence ID" value="NZ_KQ976354.1"/>
</dbReference>
<feature type="compositionally biased region" description="Polar residues" evidence="1">
    <location>
        <begin position="135"/>
        <end position="152"/>
    </location>
</feature>
<feature type="region of interest" description="Disordered" evidence="1">
    <location>
        <begin position="128"/>
        <end position="159"/>
    </location>
</feature>
<name>A0A139XBN2_9CYAN</name>
<dbReference type="Proteomes" id="UP000076925">
    <property type="component" value="Unassembled WGS sequence"/>
</dbReference>
<accession>A0A139XBN2</accession>
<gene>
    <name evidence="2" type="ORF">WA1_19030</name>
</gene>
<protein>
    <submittedName>
        <fullName evidence="2">Uncharacterized protein</fullName>
    </submittedName>
</protein>
<dbReference type="OrthoDB" id="9852777at2"/>